<reference evidence="2 3" key="1">
    <citation type="submission" date="2024-04" db="EMBL/GenBank/DDBJ databases">
        <title>Phyllosticta paracitricarpa is synonymous to the EU quarantine fungus P. citricarpa based on phylogenomic analyses.</title>
        <authorList>
            <consortium name="Lawrence Berkeley National Laboratory"/>
            <person name="Van Ingen-Buijs V.A."/>
            <person name="Van Westerhoven A.C."/>
            <person name="Haridas S."/>
            <person name="Skiadas P."/>
            <person name="Martin F."/>
            <person name="Groenewald J.Z."/>
            <person name="Crous P.W."/>
            <person name="Seidl M.F."/>
        </authorList>
    </citation>
    <scope>NUCLEOTIDE SEQUENCE [LARGE SCALE GENOMIC DNA]</scope>
    <source>
        <strain evidence="2 3">CBS 123371</strain>
    </source>
</reference>
<keyword evidence="3" id="KW-1185">Reference proteome</keyword>
<organism evidence="2 3">
    <name type="scientific">Phyllosticta citriasiana</name>
    <dbReference type="NCBI Taxonomy" id="595635"/>
    <lineage>
        <taxon>Eukaryota</taxon>
        <taxon>Fungi</taxon>
        <taxon>Dikarya</taxon>
        <taxon>Ascomycota</taxon>
        <taxon>Pezizomycotina</taxon>
        <taxon>Dothideomycetes</taxon>
        <taxon>Dothideomycetes incertae sedis</taxon>
        <taxon>Botryosphaeriales</taxon>
        <taxon>Phyllostictaceae</taxon>
        <taxon>Phyllosticta</taxon>
    </lineage>
</organism>
<accession>A0ABR1KZX7</accession>
<dbReference type="EMBL" id="JBBPHU010000001">
    <property type="protein sequence ID" value="KAK7524394.1"/>
    <property type="molecule type" value="Genomic_DNA"/>
</dbReference>
<proteinExistence type="predicted"/>
<comment type="caution">
    <text evidence="2">The sequence shown here is derived from an EMBL/GenBank/DDBJ whole genome shotgun (WGS) entry which is preliminary data.</text>
</comment>
<feature type="region of interest" description="Disordered" evidence="1">
    <location>
        <begin position="1"/>
        <end position="33"/>
    </location>
</feature>
<protein>
    <submittedName>
        <fullName evidence="2">Uncharacterized protein</fullName>
    </submittedName>
</protein>
<gene>
    <name evidence="2" type="ORF">IWZ03DRAFT_23996</name>
</gene>
<evidence type="ECO:0000313" key="2">
    <source>
        <dbReference type="EMBL" id="KAK7524394.1"/>
    </source>
</evidence>
<dbReference type="Proteomes" id="UP001363622">
    <property type="component" value="Unassembled WGS sequence"/>
</dbReference>
<name>A0ABR1KZX7_9PEZI</name>
<evidence type="ECO:0000256" key="1">
    <source>
        <dbReference type="SAM" id="MobiDB-lite"/>
    </source>
</evidence>
<sequence length="199" mass="22310">MMFKGGAPVSRPILPDHANHTARQHPTNTTPPYHAHPRCRCHDASVVYICVGLQLHGSPLEFPCRTSPPTSQTPSAPCLRLVSPLPPPSRAPHHQPNTRRESSRRLCLAHMTATYISIHSPFPPPAALARRMIDRRPHPSCYAKRDPCLPAMRPHPRAYTPTYTVYLTSSMHLRLRTLHATAGSHLHLITRRTQQPPVM</sequence>
<feature type="region of interest" description="Disordered" evidence="1">
    <location>
        <begin position="65"/>
        <end position="103"/>
    </location>
</feature>
<feature type="compositionally biased region" description="Low complexity" evidence="1">
    <location>
        <begin position="67"/>
        <end position="83"/>
    </location>
</feature>
<evidence type="ECO:0000313" key="3">
    <source>
        <dbReference type="Proteomes" id="UP001363622"/>
    </source>
</evidence>